<evidence type="ECO:0000256" key="1">
    <source>
        <dbReference type="SAM" id="MobiDB-lite"/>
    </source>
</evidence>
<dbReference type="PANTHER" id="PTHR13847">
    <property type="entry name" value="SARCOSINE DEHYDROGENASE-RELATED"/>
    <property type="match status" value="1"/>
</dbReference>
<comment type="caution">
    <text evidence="3">The sequence shown here is derived from an EMBL/GenBank/DDBJ whole genome shotgun (WGS) entry which is preliminary data.</text>
</comment>
<dbReference type="InterPro" id="IPR036188">
    <property type="entry name" value="FAD/NAD-bd_sf"/>
</dbReference>
<dbReference type="GO" id="GO:0005737">
    <property type="term" value="C:cytoplasm"/>
    <property type="evidence" value="ECO:0007669"/>
    <property type="project" value="TreeGrafter"/>
</dbReference>
<proteinExistence type="predicted"/>
<protein>
    <submittedName>
        <fullName evidence="3">Putative amidase</fullName>
    </submittedName>
</protein>
<dbReference type="OrthoDB" id="429143at2759"/>
<dbReference type="Gene3D" id="3.50.50.60">
    <property type="entry name" value="FAD/NAD(P)-binding domain"/>
    <property type="match status" value="1"/>
</dbReference>
<dbReference type="InterPro" id="IPR036928">
    <property type="entry name" value="AS_sf"/>
</dbReference>
<dbReference type="SUPFAM" id="SSF75304">
    <property type="entry name" value="Amidase signature (AS) enzymes"/>
    <property type="match status" value="1"/>
</dbReference>
<evidence type="ECO:0000259" key="2">
    <source>
        <dbReference type="Pfam" id="PF01266"/>
    </source>
</evidence>
<gene>
    <name evidence="3" type="ORF">LCER1_G007954</name>
</gene>
<feature type="domain" description="FAD dependent oxidoreductase" evidence="2">
    <location>
        <begin position="267"/>
        <end position="662"/>
    </location>
</feature>
<dbReference type="SUPFAM" id="SSF51905">
    <property type="entry name" value="FAD/NAD(P)-binding domain"/>
    <property type="match status" value="1"/>
</dbReference>
<name>A0A7D8YL81_9HELO</name>
<reference evidence="3 4" key="1">
    <citation type="submission" date="2018-05" db="EMBL/GenBank/DDBJ databases">
        <title>Whole genome sequencing for identification of molecular markers to develop diagnostic detection tools for the regulated plant pathogen Lachnellula willkommii.</title>
        <authorList>
            <person name="Giroux E."/>
            <person name="Bilodeau G."/>
        </authorList>
    </citation>
    <scope>NUCLEOTIDE SEQUENCE [LARGE SCALE GENOMIC DNA]</scope>
    <source>
        <strain evidence="3 4">CBS 625.97</strain>
    </source>
</reference>
<dbReference type="EMBL" id="QGMG01001086">
    <property type="protein sequence ID" value="TVY50572.1"/>
    <property type="molecule type" value="Genomic_DNA"/>
</dbReference>
<dbReference type="AlphaFoldDB" id="A0A7D8YL81"/>
<dbReference type="Proteomes" id="UP000481288">
    <property type="component" value="Unassembled WGS sequence"/>
</dbReference>
<feature type="region of interest" description="Disordered" evidence="1">
    <location>
        <begin position="68"/>
        <end position="91"/>
    </location>
</feature>
<dbReference type="Gene3D" id="3.30.9.10">
    <property type="entry name" value="D-Amino Acid Oxidase, subunit A, domain 2"/>
    <property type="match status" value="1"/>
</dbReference>
<evidence type="ECO:0000313" key="3">
    <source>
        <dbReference type="EMBL" id="TVY50572.1"/>
    </source>
</evidence>
<dbReference type="PANTHER" id="PTHR13847:SF129">
    <property type="entry name" value="FAD DEPENDENT OXIDOREDUCTASE"/>
    <property type="match status" value="1"/>
</dbReference>
<feature type="compositionally biased region" description="Low complexity" evidence="1">
    <location>
        <begin position="79"/>
        <end position="91"/>
    </location>
</feature>
<accession>A0A7D8YL81</accession>
<evidence type="ECO:0000313" key="4">
    <source>
        <dbReference type="Proteomes" id="UP000481288"/>
    </source>
</evidence>
<feature type="compositionally biased region" description="Polar residues" evidence="1">
    <location>
        <begin position="69"/>
        <end position="78"/>
    </location>
</feature>
<dbReference type="InterPro" id="IPR006076">
    <property type="entry name" value="FAD-dep_OxRdtase"/>
</dbReference>
<keyword evidence="4" id="KW-1185">Reference proteome</keyword>
<dbReference type="Pfam" id="PF01266">
    <property type="entry name" value="DAO"/>
    <property type="match status" value="1"/>
</dbReference>
<organism evidence="3 4">
    <name type="scientific">Lachnellula cervina</name>
    <dbReference type="NCBI Taxonomy" id="1316786"/>
    <lineage>
        <taxon>Eukaryota</taxon>
        <taxon>Fungi</taxon>
        <taxon>Dikarya</taxon>
        <taxon>Ascomycota</taxon>
        <taxon>Pezizomycotina</taxon>
        <taxon>Leotiomycetes</taxon>
        <taxon>Helotiales</taxon>
        <taxon>Lachnaceae</taxon>
        <taxon>Lachnellula</taxon>
    </lineage>
</organism>
<sequence>MIPESHDQDTVGSLAKTVRDATYGLDAIYRIVPIFGETTQHTRSTSSERRIFAVPRVCLKGQHSDYRGSASSNGLPKTNSNFSSPSVSSSPLQTIVSPDGWNWDYGTTRGFPNESAYTYVKVDFYNDIANYIAELNNTSIRSLEDIVQYNIDNVGSEGPSLAAKGIMNETLLASPRLLPPHLPRRRNRHCTSHDGANLTALLVPPDVGQATQIAAQAGYPMVTLRAGVSPETGMPFGLALMGTAWSENPSKVLFGHRTSPSLPTKADLVIIGSGISGASAAHFLHENDKGKDLDIVMLEAREACWGATGRNGGHCQPLLYSALPDVGAFELRNYQTLQALVEKHNIPCDWRSVSGCHAYMDADMFATSLKEVQYLQENHPEIAKLVKVITKDSQNPSLSDLRIPTAAGAFLQAHAASLWPYKLVSWMLETLLSSNKHGIGNLNLQTNTPVTHLQNIDGESWIVHTPRGMIATDRILLTTNAYTSHLLPKFSDLIVPVRGEMSALIPPPSMSPASSTHKPLEHTYVFIGHGEQNINQDDYLVQRPFAPENAKKNGGGELMFGGGRSYAANAGLGVSDDSSIDDPAAAYLRRELNVVLDLQNKDPELDATWEWSGIMGYSRDGHPWVGEVGEDLGGAGKGLFVCAGFTGHGMPNTCLSAKAAVEIMLGADEVDVDVPECYKVSRERVERARALDEVSVADAKGIML</sequence>
<dbReference type="Gene3D" id="3.90.1300.10">
    <property type="entry name" value="Amidase signature (AS) domain"/>
    <property type="match status" value="1"/>
</dbReference>